<feature type="region of interest" description="Disordered" evidence="7">
    <location>
        <begin position="849"/>
        <end position="874"/>
    </location>
</feature>
<dbReference type="Gene3D" id="1.10.8.10">
    <property type="entry name" value="DNA helicase RuvA subunit, C-terminal domain"/>
    <property type="match status" value="1"/>
</dbReference>
<dbReference type="PANTHER" id="PTHR20930">
    <property type="entry name" value="OVARIAN CARCINOMA ANTIGEN CA125-RELATED"/>
    <property type="match status" value="1"/>
</dbReference>
<keyword evidence="3" id="KW-0863">Zinc-finger</keyword>
<dbReference type="InterPro" id="IPR009060">
    <property type="entry name" value="UBA-like_sf"/>
</dbReference>
<dbReference type="GO" id="GO:0008270">
    <property type="term" value="F:zinc ion binding"/>
    <property type="evidence" value="ECO:0007669"/>
    <property type="project" value="UniProtKB-KW"/>
</dbReference>
<dbReference type="GeneID" id="108413416"/>
<evidence type="ECO:0000256" key="3">
    <source>
        <dbReference type="ARBA" id="ARBA00022771"/>
    </source>
</evidence>
<feature type="compositionally biased region" description="Basic residues" evidence="7">
    <location>
        <begin position="640"/>
        <end position="649"/>
    </location>
</feature>
<keyword evidence="6" id="KW-0175">Coiled coil</keyword>
<dbReference type="Pfam" id="PF16158">
    <property type="entry name" value="N_BRCA1_IG"/>
    <property type="match status" value="1"/>
</dbReference>
<dbReference type="Pfam" id="PF24932">
    <property type="entry name" value="UBA_NBR1_C"/>
    <property type="match status" value="1"/>
</dbReference>
<evidence type="ECO:0000256" key="6">
    <source>
        <dbReference type="SAM" id="Coils"/>
    </source>
</evidence>
<dbReference type="InterPro" id="IPR032350">
    <property type="entry name" value="Nbr1_FW"/>
</dbReference>
<dbReference type="InterPro" id="IPR053793">
    <property type="entry name" value="PB1-like"/>
</dbReference>
<dbReference type="SUPFAM" id="SSF54277">
    <property type="entry name" value="CAD &amp; PB1 domains"/>
    <property type="match status" value="1"/>
</dbReference>
<evidence type="ECO:0000259" key="8">
    <source>
        <dbReference type="PROSITE" id="PS51745"/>
    </source>
</evidence>
<evidence type="ECO:0000256" key="7">
    <source>
        <dbReference type="SAM" id="MobiDB-lite"/>
    </source>
</evidence>
<dbReference type="GeneTree" id="ENSGT00390000016335"/>
<dbReference type="RefSeq" id="XP_017541406.1">
    <property type="nucleotide sequence ID" value="XM_017685917.2"/>
</dbReference>
<dbReference type="PROSITE" id="PS51745">
    <property type="entry name" value="PB1"/>
    <property type="match status" value="1"/>
</dbReference>
<keyword evidence="5" id="KW-0968">Cytoplasmic vesicle</keyword>
<name>A0A3B4CXL0_PYGNA</name>
<keyword evidence="2" id="KW-0479">Metal-binding</keyword>
<dbReference type="Ensembl" id="ENSPNAT00000024464.2">
    <property type="protein sequence ID" value="ENSPNAP00000016068.1"/>
    <property type="gene ID" value="ENSPNAG00000022183.2"/>
</dbReference>
<dbReference type="SUPFAM" id="SSF46934">
    <property type="entry name" value="UBA-like"/>
    <property type="match status" value="1"/>
</dbReference>
<comment type="subcellular location">
    <subcellularLocation>
        <location evidence="1">Cytoplasmic vesicle</location>
        <location evidence="1">Autophagosome</location>
    </subcellularLocation>
</comment>
<reference evidence="9 10" key="1">
    <citation type="submission" date="2020-10" db="EMBL/GenBank/DDBJ databases">
        <title>Pygocentrus nattereri (red-bellied piranha) genome, fPygNat1, primary haplotype.</title>
        <authorList>
            <person name="Myers G."/>
            <person name="Meyer A."/>
            <person name="Karagic N."/>
            <person name="Pippel M."/>
            <person name="Winkler S."/>
            <person name="Tracey A."/>
            <person name="Wood J."/>
            <person name="Formenti G."/>
            <person name="Howe K."/>
            <person name="Fedrigo O."/>
            <person name="Jarvis E.D."/>
        </authorList>
    </citation>
    <scope>NUCLEOTIDE SEQUENCE [LARGE SCALE GENOMIC DNA]</scope>
</reference>
<feature type="compositionally biased region" description="Polar residues" evidence="7">
    <location>
        <begin position="315"/>
        <end position="326"/>
    </location>
</feature>
<dbReference type="FunFam" id="3.10.20.90:FF:000072">
    <property type="entry name" value="Next to BRCA1 gene 1 protein"/>
    <property type="match status" value="1"/>
</dbReference>
<dbReference type="Gene3D" id="2.60.40.10">
    <property type="entry name" value="Immunoglobulins"/>
    <property type="match status" value="1"/>
</dbReference>
<dbReference type="GO" id="GO:0005776">
    <property type="term" value="C:autophagosome"/>
    <property type="evidence" value="ECO:0007669"/>
    <property type="project" value="UniProtKB-SubCell"/>
</dbReference>
<dbReference type="PANTHER" id="PTHR20930:SF4">
    <property type="entry name" value="NEXT TO BRCA1 GENE 1 PROTEIN ISOFORM X1"/>
    <property type="match status" value="1"/>
</dbReference>
<evidence type="ECO:0000313" key="10">
    <source>
        <dbReference type="Proteomes" id="UP001501920"/>
    </source>
</evidence>
<feature type="compositionally biased region" description="Polar residues" evidence="7">
    <location>
        <begin position="854"/>
        <end position="874"/>
    </location>
</feature>
<dbReference type="Gene3D" id="3.10.20.90">
    <property type="entry name" value="Phosphatidylinositol 3-kinase Catalytic Subunit, Chain A, domain 1"/>
    <property type="match status" value="1"/>
</dbReference>
<dbReference type="SMART" id="SM00666">
    <property type="entry name" value="PB1"/>
    <property type="match status" value="1"/>
</dbReference>
<dbReference type="SUPFAM" id="SSF57850">
    <property type="entry name" value="RING/U-box"/>
    <property type="match status" value="1"/>
</dbReference>
<dbReference type="Proteomes" id="UP001501920">
    <property type="component" value="Chromosome 13"/>
</dbReference>
<organism evidence="9 10">
    <name type="scientific">Pygocentrus nattereri</name>
    <name type="common">Red-bellied piranha</name>
    <dbReference type="NCBI Taxonomy" id="42514"/>
    <lineage>
        <taxon>Eukaryota</taxon>
        <taxon>Metazoa</taxon>
        <taxon>Chordata</taxon>
        <taxon>Craniata</taxon>
        <taxon>Vertebrata</taxon>
        <taxon>Euteleostomi</taxon>
        <taxon>Actinopterygii</taxon>
        <taxon>Neopterygii</taxon>
        <taxon>Teleostei</taxon>
        <taxon>Ostariophysi</taxon>
        <taxon>Characiformes</taxon>
        <taxon>Characoidei</taxon>
        <taxon>Pygocentrus</taxon>
    </lineage>
</organism>
<feature type="region of interest" description="Disordered" evidence="7">
    <location>
        <begin position="630"/>
        <end position="667"/>
    </location>
</feature>
<dbReference type="CTD" id="337168"/>
<dbReference type="FunFam" id="1.10.8.10:FF:000033">
    <property type="entry name" value="Next to BRCA1 gene 1 protein"/>
    <property type="match status" value="1"/>
</dbReference>
<accession>A0A3B4CXL0</accession>
<dbReference type="GO" id="GO:0000407">
    <property type="term" value="C:phagophore assembly site"/>
    <property type="evidence" value="ECO:0007669"/>
    <property type="project" value="TreeGrafter"/>
</dbReference>
<evidence type="ECO:0000313" key="9">
    <source>
        <dbReference type="Ensembl" id="ENSPNAP00000016068.1"/>
    </source>
</evidence>
<feature type="domain" description="PB1" evidence="8">
    <location>
        <begin position="4"/>
        <end position="85"/>
    </location>
</feature>
<protein>
    <recommendedName>
        <fullName evidence="8">PB1 domain-containing protein</fullName>
    </recommendedName>
</protein>
<feature type="compositionally biased region" description="Pro residues" evidence="7">
    <location>
        <begin position="332"/>
        <end position="346"/>
    </location>
</feature>
<dbReference type="GO" id="GO:0043130">
    <property type="term" value="F:ubiquitin binding"/>
    <property type="evidence" value="ECO:0007669"/>
    <property type="project" value="TreeGrafter"/>
</dbReference>
<evidence type="ECO:0000256" key="1">
    <source>
        <dbReference type="ARBA" id="ARBA00004419"/>
    </source>
</evidence>
<dbReference type="STRING" id="42514.ENSPNAP00000016068"/>
<proteinExistence type="predicted"/>
<reference evidence="9" key="2">
    <citation type="submission" date="2025-08" db="UniProtKB">
        <authorList>
            <consortium name="Ensembl"/>
        </authorList>
    </citation>
    <scope>IDENTIFICATION</scope>
</reference>
<keyword evidence="10" id="KW-1185">Reference proteome</keyword>
<evidence type="ECO:0000256" key="2">
    <source>
        <dbReference type="ARBA" id="ARBA00022723"/>
    </source>
</evidence>
<dbReference type="InterPro" id="IPR000270">
    <property type="entry name" value="PB1_dom"/>
</dbReference>
<dbReference type="InterPro" id="IPR056893">
    <property type="entry name" value="UBA_Nbr1_C"/>
</dbReference>
<keyword evidence="4" id="KW-0862">Zinc</keyword>
<dbReference type="GO" id="GO:0016236">
    <property type="term" value="P:macroautophagy"/>
    <property type="evidence" value="ECO:0007669"/>
    <property type="project" value="TreeGrafter"/>
</dbReference>
<dbReference type="CDD" id="cd14319">
    <property type="entry name" value="UBA_NBR1"/>
    <property type="match status" value="1"/>
</dbReference>
<dbReference type="FunFam" id="2.60.40.10:FF:000199">
    <property type="entry name" value="next to BRCA1 gene 1 protein-like"/>
    <property type="match status" value="1"/>
</dbReference>
<dbReference type="GO" id="GO:0031410">
    <property type="term" value="C:cytoplasmic vesicle"/>
    <property type="evidence" value="ECO:0007669"/>
    <property type="project" value="UniProtKB-KW"/>
</dbReference>
<feature type="region of interest" description="Disordered" evidence="7">
    <location>
        <begin position="714"/>
        <end position="748"/>
    </location>
</feature>
<feature type="region of interest" description="Disordered" evidence="7">
    <location>
        <begin position="245"/>
        <end position="268"/>
    </location>
</feature>
<feature type="coiled-coil region" evidence="6">
    <location>
        <begin position="271"/>
        <end position="310"/>
    </location>
</feature>
<evidence type="ECO:0000256" key="4">
    <source>
        <dbReference type="ARBA" id="ARBA00022833"/>
    </source>
</evidence>
<dbReference type="OrthoDB" id="661148at2759"/>
<evidence type="ECO:0000256" key="5">
    <source>
        <dbReference type="ARBA" id="ARBA00023329"/>
    </source>
</evidence>
<dbReference type="OMA" id="CTHKSPE"/>
<feature type="region of interest" description="Disordered" evidence="7">
    <location>
        <begin position="315"/>
        <end position="357"/>
    </location>
</feature>
<reference evidence="9" key="3">
    <citation type="submission" date="2025-09" db="UniProtKB">
        <authorList>
            <consortium name="Ensembl"/>
        </authorList>
    </citation>
    <scope>IDENTIFICATION</scope>
</reference>
<dbReference type="CDD" id="cd14947">
    <property type="entry name" value="NBR1_like"/>
    <property type="match status" value="1"/>
</dbReference>
<feature type="compositionally biased region" description="Acidic residues" evidence="7">
    <location>
        <begin position="729"/>
        <end position="739"/>
    </location>
</feature>
<dbReference type="Pfam" id="PF00564">
    <property type="entry name" value="PB1"/>
    <property type="match status" value="1"/>
</dbReference>
<feature type="compositionally biased region" description="Low complexity" evidence="7">
    <location>
        <begin position="201"/>
        <end position="215"/>
    </location>
</feature>
<sequence length="987" mass="108659">MNHPVTVKVNFRGSVKKFPVVETEKAQWETVEAWIKTTFGLCHFQVKYFDEDNEEISINSQDEYMEALKSAFKQANQLHMNVYKMKGQAEGGAVKAEVKEIKIDPRPAPPYRARVKVADKETQVTPERDSVVVKENKVTKGEEEAVPAWFKSYMDRFKDQVVREVVDRMCTEFSGQCCTHRASDHPSEEPSTSGAQMAAVSSTTPRTSNPTPNCSSCKGPATGGGYHCSVCPSCILCEPCSHKHDPSHNLKRTRTPLSVPERGVTPEPRFLRRGDRTVRKAERQRLKAERRQLKAEVKEIKKKLRLEKRGLLWSGATNGTSSTGLGTASLPAPAPAPGPVPAPGPDPQASSPEGPKVSCSTLVPTMTALFLDENLPDGTCLEPGTKFIKYWKMRNTGNISWTAETKLKFMWGNLALESREQKEVAVPFLKPGEVGVVSVAFVAPILEGTYTSHWRLAHCGVQFGPRVWCSIVVVPSSGQKPSSHCSKSLMTKPNLLGMEGMCWSGSRDCETQVSSSCQREYYIPSVDLLTAQDLLSFELLDINIVQELEKVPANTPVDMTPCMSPVPHYGPMFGKHGMGLLKEDNKHPGLKKLQVVQPQRHVENTDAQAHEEGDDDISGTQFVCETVIRSLTLEEEPEHKPRRRARASHSRPEGNEPAPFNERSSMERIDRPFLSVIKRPEAPPPIQPPAILEEPVIPVFSDVLIGSNENLYTDPAALDEEEGKKEDQDKEEEAGEWDEVSSQASSASSEEYIVVLPDCFDTSKPLADSMYSSAMSQPGTACTAELEGALDQTTAETSEPTASIQNSVNRLLCTSQVLNTPALIPEVVPAPVLLSPPPTLRTHRSIKSYETENRPQGSQENSSCPPEDNSNGITTTHIEAPASAFESCSSEDPRLRHGGLTEGLVKGALSVAASAYKALFTGQSSSTQRPSADPACEEASMIAVLQEMGFSDKLLNQRLLKKHQYNLLDVVNELVQMTDNEWYTARH</sequence>
<dbReference type="AlphaFoldDB" id="A0A3B4CXL0"/>
<feature type="region of interest" description="Disordered" evidence="7">
    <location>
        <begin position="180"/>
        <end position="215"/>
    </location>
</feature>
<dbReference type="InterPro" id="IPR013783">
    <property type="entry name" value="Ig-like_fold"/>
</dbReference>